<organism evidence="1 2">
    <name type="scientific">Dallia pectoralis</name>
    <name type="common">Alaska blackfish</name>
    <dbReference type="NCBI Taxonomy" id="75939"/>
    <lineage>
        <taxon>Eukaryota</taxon>
        <taxon>Metazoa</taxon>
        <taxon>Chordata</taxon>
        <taxon>Craniata</taxon>
        <taxon>Vertebrata</taxon>
        <taxon>Euteleostomi</taxon>
        <taxon>Actinopterygii</taxon>
        <taxon>Neopterygii</taxon>
        <taxon>Teleostei</taxon>
        <taxon>Protacanthopterygii</taxon>
        <taxon>Esociformes</taxon>
        <taxon>Umbridae</taxon>
        <taxon>Dallia</taxon>
    </lineage>
</organism>
<sequence length="67" mass="7708">MAASNLPILKTKDKELYLSMDELLTFNGILITSGYTSVSRRHICWPLDSDVHYESISVRCHDIHLMK</sequence>
<evidence type="ECO:0000313" key="2">
    <source>
        <dbReference type="Proteomes" id="UP001157502"/>
    </source>
</evidence>
<keyword evidence="2" id="KW-1185">Reference proteome</keyword>
<accession>A0ACC2GBW1</accession>
<evidence type="ECO:0000313" key="1">
    <source>
        <dbReference type="EMBL" id="KAJ8001149.1"/>
    </source>
</evidence>
<reference evidence="1" key="1">
    <citation type="submission" date="2021-05" db="EMBL/GenBank/DDBJ databases">
        <authorList>
            <person name="Pan Q."/>
            <person name="Jouanno E."/>
            <person name="Zahm M."/>
            <person name="Klopp C."/>
            <person name="Cabau C."/>
            <person name="Louis A."/>
            <person name="Berthelot C."/>
            <person name="Parey E."/>
            <person name="Roest Crollius H."/>
            <person name="Montfort J."/>
            <person name="Robinson-Rechavi M."/>
            <person name="Bouchez O."/>
            <person name="Lampietro C."/>
            <person name="Lopez Roques C."/>
            <person name="Donnadieu C."/>
            <person name="Postlethwait J."/>
            <person name="Bobe J."/>
            <person name="Dillon D."/>
            <person name="Chandos A."/>
            <person name="von Hippel F."/>
            <person name="Guiguen Y."/>
        </authorList>
    </citation>
    <scope>NUCLEOTIDE SEQUENCE</scope>
    <source>
        <strain evidence="1">YG-Jan2019</strain>
    </source>
</reference>
<gene>
    <name evidence="1" type="ORF">DPEC_G00188240</name>
</gene>
<protein>
    <submittedName>
        <fullName evidence="1">Uncharacterized protein</fullName>
    </submittedName>
</protein>
<comment type="caution">
    <text evidence="1">The sequence shown here is derived from an EMBL/GenBank/DDBJ whole genome shotgun (WGS) entry which is preliminary data.</text>
</comment>
<proteinExistence type="predicted"/>
<dbReference type="Proteomes" id="UP001157502">
    <property type="component" value="Chromosome 15"/>
</dbReference>
<dbReference type="EMBL" id="CM055742">
    <property type="protein sequence ID" value="KAJ8001149.1"/>
    <property type="molecule type" value="Genomic_DNA"/>
</dbReference>
<name>A0ACC2GBW1_DALPE</name>